<dbReference type="InterPro" id="IPR021765">
    <property type="entry name" value="UstYa-like"/>
</dbReference>
<dbReference type="EMBL" id="LT882678">
    <property type="protein sequence ID" value="SMY22525.1"/>
    <property type="molecule type" value="Genomic_DNA"/>
</dbReference>
<comment type="similarity">
    <text evidence="1">Belongs to the ustYa family.</text>
</comment>
<organism evidence="3 4">
    <name type="scientific">Zymoseptoria tritici ST99CH_1A5</name>
    <dbReference type="NCBI Taxonomy" id="1276529"/>
    <lineage>
        <taxon>Eukaryota</taxon>
        <taxon>Fungi</taxon>
        <taxon>Dikarya</taxon>
        <taxon>Ascomycota</taxon>
        <taxon>Pezizomycotina</taxon>
        <taxon>Dothideomycetes</taxon>
        <taxon>Dothideomycetidae</taxon>
        <taxon>Mycosphaerellales</taxon>
        <taxon>Mycosphaerellaceae</taxon>
        <taxon>Zymoseptoria</taxon>
    </lineage>
</organism>
<dbReference type="Pfam" id="PF11807">
    <property type="entry name" value="UstYa"/>
    <property type="match status" value="1"/>
</dbReference>
<evidence type="ECO:0000256" key="2">
    <source>
        <dbReference type="SAM" id="Phobius"/>
    </source>
</evidence>
<dbReference type="PANTHER" id="PTHR33365">
    <property type="entry name" value="YALI0B05434P"/>
    <property type="match status" value="1"/>
</dbReference>
<feature type="transmembrane region" description="Helical" evidence="2">
    <location>
        <begin position="42"/>
        <end position="61"/>
    </location>
</feature>
<evidence type="ECO:0000256" key="1">
    <source>
        <dbReference type="ARBA" id="ARBA00035112"/>
    </source>
</evidence>
<sequence>MSTYDTESQDSSIAHIEKECLLDELNYPQHSQHRSSSKSRQWLYVLGAMIATNVLSIFATLKLDEIRLHSSLSPDLEESLYAYPGLDRSFSLVEFSERSGNATSRWTSPPSPAVDRAWVDLGVRDGGFLLPARTGKKVGLSMKEHLYDGPGTFDKDPDEEGFFVLIQGFHDIHCLNELRKALYFNKPYYKQYEDDTKVTEPNRRSHINHCLDNVRERLMCTADIGLIPSVYTGPHSEAIKFANQHKCHNYNALLEWKQQWEAKHPAFVHAGSKHELLPVRPPPDAIFHDPSTLS</sequence>
<keyword evidence="2" id="KW-1133">Transmembrane helix</keyword>
<reference evidence="3 4" key="1">
    <citation type="submission" date="2016-10" db="EMBL/GenBank/DDBJ databases">
        <authorList>
            <person name="Varghese N."/>
        </authorList>
    </citation>
    <scope>NUCLEOTIDE SEQUENCE [LARGE SCALE GENOMIC DNA]</scope>
</reference>
<dbReference type="GO" id="GO:0043386">
    <property type="term" value="P:mycotoxin biosynthetic process"/>
    <property type="evidence" value="ECO:0007669"/>
    <property type="project" value="InterPro"/>
</dbReference>
<evidence type="ECO:0000313" key="3">
    <source>
        <dbReference type="EMBL" id="SMY22525.1"/>
    </source>
</evidence>
<dbReference type="Proteomes" id="UP000215453">
    <property type="component" value="Chromosome 3"/>
</dbReference>
<keyword evidence="2" id="KW-0472">Membrane</keyword>
<evidence type="ECO:0000313" key="4">
    <source>
        <dbReference type="Proteomes" id="UP000215453"/>
    </source>
</evidence>
<accession>A0A1Y6LDW9</accession>
<proteinExistence type="inferred from homology"/>
<dbReference type="PANTHER" id="PTHR33365:SF13">
    <property type="entry name" value="TAT PATHWAY SIGNAL SEQUENCE"/>
    <property type="match status" value="1"/>
</dbReference>
<protein>
    <recommendedName>
        <fullName evidence="5">Tat pathway signal sequence</fullName>
    </recommendedName>
</protein>
<name>A0A1Y6LDW9_ZYMTR</name>
<gene>
    <name evidence="3" type="ORF">ZT1A5_G3964</name>
</gene>
<evidence type="ECO:0008006" key="5">
    <source>
        <dbReference type="Google" id="ProtNLM"/>
    </source>
</evidence>
<dbReference type="AlphaFoldDB" id="A0A1Y6LDW9"/>
<keyword evidence="2" id="KW-0812">Transmembrane</keyword>